<protein>
    <submittedName>
        <fullName evidence="2">Type II toxin-antitoxin system VapC family toxin</fullName>
    </submittedName>
</protein>
<sequence length="133" mass="15185">MIAVDTNVLVRLLTQDDADQYERSVKLFQSPDTIFIPTTVILETAWVLRTLYDFQPKAICTALRKVLGLPNVRVDNGSQLALALRWHETGLDFADALHLAQCQSCETLYTFDQRFVKWAVDLKQCDVRVTLPE</sequence>
<dbReference type="InterPro" id="IPR029060">
    <property type="entry name" value="PIN-like_dom_sf"/>
</dbReference>
<dbReference type="CDD" id="cd18683">
    <property type="entry name" value="PIN_VapC-like"/>
    <property type="match status" value="1"/>
</dbReference>
<feature type="domain" description="PIN" evidence="1">
    <location>
        <begin position="2"/>
        <end position="117"/>
    </location>
</feature>
<dbReference type="PANTHER" id="PTHR39664:SF2">
    <property type="entry name" value="NUCLEIC ACID-BINDING PROTEIN, CONTAINING PIN DOMAIN-RELATED"/>
    <property type="match status" value="1"/>
</dbReference>
<accession>A0A0C1YBH4</accession>
<comment type="caution">
    <text evidence="2">The sequence shown here is derived from an EMBL/GenBank/DDBJ whole genome shotgun (WGS) entry which is preliminary data.</text>
</comment>
<gene>
    <name evidence="2" type="ORF">QQ91_001015</name>
</gene>
<dbReference type="AlphaFoldDB" id="A0A0C1YBH4"/>
<evidence type="ECO:0000313" key="2">
    <source>
        <dbReference type="EMBL" id="NEV65695.1"/>
    </source>
</evidence>
<reference evidence="2" key="3">
    <citation type="submission" date="2020-02" db="EMBL/GenBank/DDBJ databases">
        <authorList>
            <person name="Sarangi A.N."/>
            <person name="Ghosh S."/>
            <person name="Mukherjee M."/>
            <person name="Tripathy S."/>
        </authorList>
    </citation>
    <scope>NUCLEOTIDE SEQUENCE</scope>
    <source>
        <strain evidence="2">BDU141951</strain>
    </source>
</reference>
<organism evidence="2">
    <name type="scientific">Lyngbya confervoides BDU141951</name>
    <dbReference type="NCBI Taxonomy" id="1574623"/>
    <lineage>
        <taxon>Bacteria</taxon>
        <taxon>Bacillati</taxon>
        <taxon>Cyanobacteriota</taxon>
        <taxon>Cyanophyceae</taxon>
        <taxon>Oscillatoriophycideae</taxon>
        <taxon>Oscillatoriales</taxon>
        <taxon>Microcoleaceae</taxon>
        <taxon>Lyngbya</taxon>
    </lineage>
</organism>
<dbReference type="InterPro" id="IPR002716">
    <property type="entry name" value="PIN_dom"/>
</dbReference>
<dbReference type="PANTHER" id="PTHR39664">
    <property type="match status" value="1"/>
</dbReference>
<reference evidence="2" key="1">
    <citation type="submission" date="2014-11" db="EMBL/GenBank/DDBJ databases">
        <authorList>
            <person name="Malar M.C."/>
            <person name="Sen D."/>
            <person name="Tripathy S."/>
        </authorList>
    </citation>
    <scope>NUCLEOTIDE SEQUENCE</scope>
    <source>
        <strain evidence="2">BDU141951</strain>
    </source>
</reference>
<reference evidence="2" key="2">
    <citation type="journal article" date="2015" name="Genome Announc.">
        <title>Draft Genome Sequence of Filamentous Marine Cyanobacterium Lyngbya confervoides Strain BDU141951.</title>
        <authorList>
            <person name="Chandrababunaidu M.M."/>
            <person name="Sen D."/>
            <person name="Tripathy S."/>
        </authorList>
    </citation>
    <scope>NUCLEOTIDE SEQUENCE</scope>
    <source>
        <strain evidence="2">BDU141951</strain>
    </source>
</reference>
<dbReference type="Gene3D" id="3.40.50.1010">
    <property type="entry name" value="5'-nuclease"/>
    <property type="match status" value="1"/>
</dbReference>
<evidence type="ECO:0000259" key="1">
    <source>
        <dbReference type="Pfam" id="PF01850"/>
    </source>
</evidence>
<proteinExistence type="predicted"/>
<dbReference type="EMBL" id="JTHE02000002">
    <property type="protein sequence ID" value="NEV65695.1"/>
    <property type="molecule type" value="Genomic_DNA"/>
</dbReference>
<name>A0A0C1YBH4_9CYAN</name>
<dbReference type="SUPFAM" id="SSF88723">
    <property type="entry name" value="PIN domain-like"/>
    <property type="match status" value="1"/>
</dbReference>
<dbReference type="Pfam" id="PF01850">
    <property type="entry name" value="PIN"/>
    <property type="match status" value="1"/>
</dbReference>